<sequence length="381" mass="40587">MTALLGDYTLQNVMLGAALIGVISGVLGSFAVLRRESLLGDTLSHAALPGICLGFIVTGMRDMGSLLAGALFTAVVAALLMVGLTRRTRLKTDAGLAIMLSLGFALGVVLLTWIQNRGGAAQAGLDSFLFGQAAATTRADLLPMALLTVVALSGVVMLWKPLKLMSFDPEFAAVMGLPVRRIERLLTAMIALAVVVGLQMVGVVLMTAMIIAPGAAARQWAGSLLGMVLLAAGFGATAGISGGLISTLGPGLATGPVVVLVATALALVSLLIAPRRGLLPAWWRRRRRRSHTSTEQILQTVYELAREHGDWRYRVEQGAVDAYHGMITEPQLATLADRGLLISTEHMPDEGPHWRLTEKGQGHAAEQAKRRNERRRWRVRA</sequence>
<dbReference type="RefSeq" id="WP_367958887.1">
    <property type="nucleotide sequence ID" value="NZ_JBAKFH010000005.1"/>
</dbReference>
<evidence type="ECO:0000256" key="7">
    <source>
        <dbReference type="ARBA" id="ARBA00023136"/>
    </source>
</evidence>
<reference evidence="11 12" key="1">
    <citation type="submission" date="2024-02" db="EMBL/GenBank/DDBJ databases">
        <title>New especies of Spiribacter isolated from saline water.</title>
        <authorList>
            <person name="Leon M.J."/>
            <person name="De La Haba R."/>
            <person name="Sanchez-Porro C."/>
            <person name="Ventosa A."/>
        </authorList>
    </citation>
    <scope>NUCLEOTIDE SEQUENCE [LARGE SCALE GENOMIC DNA]</scope>
    <source>
        <strain evidence="12">ag22IC6-390</strain>
    </source>
</reference>
<dbReference type="InterPro" id="IPR001626">
    <property type="entry name" value="ABC_TroCD"/>
</dbReference>
<dbReference type="Pfam" id="PF00950">
    <property type="entry name" value="ABC-3"/>
    <property type="match status" value="1"/>
</dbReference>
<dbReference type="InterPro" id="IPR037294">
    <property type="entry name" value="ABC_BtuC-like"/>
</dbReference>
<feature type="transmembrane region" description="Helical" evidence="10">
    <location>
        <begin position="257"/>
        <end position="279"/>
    </location>
</feature>
<evidence type="ECO:0000256" key="1">
    <source>
        <dbReference type="ARBA" id="ARBA00004651"/>
    </source>
</evidence>
<evidence type="ECO:0000256" key="6">
    <source>
        <dbReference type="ARBA" id="ARBA00022989"/>
    </source>
</evidence>
<feature type="compositionally biased region" description="Basic residues" evidence="9">
    <location>
        <begin position="371"/>
        <end position="381"/>
    </location>
</feature>
<dbReference type="Proteomes" id="UP001556709">
    <property type="component" value="Unassembled WGS sequence"/>
</dbReference>
<comment type="similarity">
    <text evidence="2 8">Belongs to the ABC-3 integral membrane protein family.</text>
</comment>
<feature type="transmembrane region" description="Helical" evidence="10">
    <location>
        <begin position="141"/>
        <end position="159"/>
    </location>
</feature>
<evidence type="ECO:0000256" key="2">
    <source>
        <dbReference type="ARBA" id="ARBA00008034"/>
    </source>
</evidence>
<feature type="transmembrane region" description="Helical" evidence="10">
    <location>
        <begin position="224"/>
        <end position="245"/>
    </location>
</feature>
<evidence type="ECO:0000256" key="9">
    <source>
        <dbReference type="SAM" id="MobiDB-lite"/>
    </source>
</evidence>
<feature type="transmembrane region" description="Helical" evidence="10">
    <location>
        <begin position="12"/>
        <end position="33"/>
    </location>
</feature>
<dbReference type="PANTHER" id="PTHR30477">
    <property type="entry name" value="ABC-TRANSPORTER METAL-BINDING PROTEIN"/>
    <property type="match status" value="1"/>
</dbReference>
<feature type="transmembrane region" description="Helical" evidence="10">
    <location>
        <begin position="185"/>
        <end position="212"/>
    </location>
</feature>
<accession>A0ABV3TCC6</accession>
<keyword evidence="12" id="KW-1185">Reference proteome</keyword>
<keyword evidence="6 10" id="KW-1133">Transmembrane helix</keyword>
<proteinExistence type="inferred from homology"/>
<feature type="compositionally biased region" description="Basic and acidic residues" evidence="9">
    <location>
        <begin position="351"/>
        <end position="370"/>
    </location>
</feature>
<gene>
    <name evidence="11" type="ORF">V6X73_03980</name>
</gene>
<dbReference type="Gene3D" id="1.10.3470.10">
    <property type="entry name" value="ABC transporter involved in vitamin B12 uptake, BtuC"/>
    <property type="match status" value="1"/>
</dbReference>
<feature type="transmembrane region" description="Helical" evidence="10">
    <location>
        <begin position="66"/>
        <end position="84"/>
    </location>
</feature>
<evidence type="ECO:0000256" key="8">
    <source>
        <dbReference type="RuleBase" id="RU003943"/>
    </source>
</evidence>
<dbReference type="CDD" id="cd06550">
    <property type="entry name" value="TM_ABC_iron-siderophores_like"/>
    <property type="match status" value="1"/>
</dbReference>
<comment type="caution">
    <text evidence="11">The sequence shown here is derived from an EMBL/GenBank/DDBJ whole genome shotgun (WGS) entry which is preliminary data.</text>
</comment>
<feature type="transmembrane region" description="Helical" evidence="10">
    <location>
        <begin position="42"/>
        <end position="60"/>
    </location>
</feature>
<protein>
    <submittedName>
        <fullName evidence="11">Metal ABC transporter permease</fullName>
    </submittedName>
</protein>
<feature type="region of interest" description="Disordered" evidence="9">
    <location>
        <begin position="351"/>
        <end position="381"/>
    </location>
</feature>
<evidence type="ECO:0000256" key="4">
    <source>
        <dbReference type="ARBA" id="ARBA00022475"/>
    </source>
</evidence>
<keyword evidence="7 10" id="KW-0472">Membrane</keyword>
<evidence type="ECO:0000256" key="3">
    <source>
        <dbReference type="ARBA" id="ARBA00022448"/>
    </source>
</evidence>
<dbReference type="EMBL" id="JBAKFM010000002">
    <property type="protein sequence ID" value="MEX0468891.1"/>
    <property type="molecule type" value="Genomic_DNA"/>
</dbReference>
<comment type="subcellular location">
    <subcellularLocation>
        <location evidence="1 8">Cell membrane</location>
        <topology evidence="1 8">Multi-pass membrane protein</topology>
    </subcellularLocation>
</comment>
<keyword evidence="5 8" id="KW-0812">Transmembrane</keyword>
<name>A0ABV3TCC6_9GAMM</name>
<organism evidence="11 12">
    <name type="scientific">Spiribacter pallidus</name>
    <dbReference type="NCBI Taxonomy" id="1987936"/>
    <lineage>
        <taxon>Bacteria</taxon>
        <taxon>Pseudomonadati</taxon>
        <taxon>Pseudomonadota</taxon>
        <taxon>Gammaproteobacteria</taxon>
        <taxon>Chromatiales</taxon>
        <taxon>Ectothiorhodospiraceae</taxon>
        <taxon>Spiribacter</taxon>
    </lineage>
</organism>
<dbReference type="SUPFAM" id="SSF81345">
    <property type="entry name" value="ABC transporter involved in vitamin B12 uptake, BtuC"/>
    <property type="match status" value="1"/>
</dbReference>
<feature type="transmembrane region" description="Helical" evidence="10">
    <location>
        <begin position="96"/>
        <end position="114"/>
    </location>
</feature>
<evidence type="ECO:0000313" key="12">
    <source>
        <dbReference type="Proteomes" id="UP001556709"/>
    </source>
</evidence>
<evidence type="ECO:0000313" key="11">
    <source>
        <dbReference type="EMBL" id="MEX0468891.1"/>
    </source>
</evidence>
<keyword evidence="3 8" id="KW-0813">Transport</keyword>
<evidence type="ECO:0000256" key="10">
    <source>
        <dbReference type="SAM" id="Phobius"/>
    </source>
</evidence>
<dbReference type="PANTHER" id="PTHR30477:SF3">
    <property type="entry name" value="METAL TRANSPORT SYSTEM MEMBRANE PROTEIN CT_069-RELATED"/>
    <property type="match status" value="1"/>
</dbReference>
<keyword evidence="4" id="KW-1003">Cell membrane</keyword>
<evidence type="ECO:0000256" key="5">
    <source>
        <dbReference type="ARBA" id="ARBA00022692"/>
    </source>
</evidence>